<keyword evidence="3" id="KW-1003">Cell membrane</keyword>
<feature type="transmembrane region" description="Helical" evidence="7">
    <location>
        <begin position="119"/>
        <end position="138"/>
    </location>
</feature>
<evidence type="ECO:0000256" key="1">
    <source>
        <dbReference type="ARBA" id="ARBA00004651"/>
    </source>
</evidence>
<evidence type="ECO:0000313" key="9">
    <source>
        <dbReference type="Proteomes" id="UP000077262"/>
    </source>
</evidence>
<sequence length="149" mass="15597">MKAPNIDFDIQGRRPTTRAASTAAFGRLLIAILFLLSGLGKLARPTFTIGYIASAHLPFPSFAYGVALLVELGGGILLLLGFRARATAAVLAAFTVVAALGFHNNFADPNQMIHFLKNIAIAGGLLQVVAFGAGAFSLDGRREAQAGRT</sequence>
<comment type="subcellular location">
    <subcellularLocation>
        <location evidence="1">Cell membrane</location>
        <topology evidence="1">Multi-pass membrane protein</topology>
    </subcellularLocation>
</comment>
<dbReference type="AlphaFoldDB" id="A0A177JTX5"/>
<evidence type="ECO:0000256" key="7">
    <source>
        <dbReference type="SAM" id="Phobius"/>
    </source>
</evidence>
<keyword evidence="5 7" id="KW-1133">Transmembrane helix</keyword>
<evidence type="ECO:0000256" key="6">
    <source>
        <dbReference type="ARBA" id="ARBA00023136"/>
    </source>
</evidence>
<dbReference type="InterPro" id="IPR032808">
    <property type="entry name" value="DoxX"/>
</dbReference>
<protein>
    <submittedName>
        <fullName evidence="8">LysR family transcriptional regulator</fullName>
    </submittedName>
</protein>
<feature type="transmembrane region" description="Helical" evidence="7">
    <location>
        <begin position="62"/>
        <end position="82"/>
    </location>
</feature>
<organism evidence="8 9">
    <name type="scientific">Sphingobium yanoikuyae</name>
    <name type="common">Sphingomonas yanoikuyae</name>
    <dbReference type="NCBI Taxonomy" id="13690"/>
    <lineage>
        <taxon>Bacteria</taxon>
        <taxon>Pseudomonadati</taxon>
        <taxon>Pseudomonadota</taxon>
        <taxon>Alphaproteobacteria</taxon>
        <taxon>Sphingomonadales</taxon>
        <taxon>Sphingomonadaceae</taxon>
        <taxon>Sphingobium</taxon>
    </lineage>
</organism>
<dbReference type="PANTHER" id="PTHR33452:SF1">
    <property type="entry name" value="INNER MEMBRANE PROTEIN YPHA-RELATED"/>
    <property type="match status" value="1"/>
</dbReference>
<keyword evidence="4 7" id="KW-0812">Transmembrane</keyword>
<evidence type="ECO:0000256" key="5">
    <source>
        <dbReference type="ARBA" id="ARBA00022989"/>
    </source>
</evidence>
<feature type="transmembrane region" description="Helical" evidence="7">
    <location>
        <begin position="89"/>
        <end position="107"/>
    </location>
</feature>
<comment type="similarity">
    <text evidence="2">Belongs to the DoxX family.</text>
</comment>
<reference evidence="8 9" key="1">
    <citation type="submission" date="2016-02" db="EMBL/GenBank/DDBJ databases">
        <authorList>
            <person name="Wen L."/>
            <person name="He K."/>
            <person name="Yang H."/>
        </authorList>
    </citation>
    <scope>NUCLEOTIDE SEQUENCE [LARGE SCALE GENOMIC DNA]</scope>
    <source>
        <strain evidence="8 9">CD09_2</strain>
    </source>
</reference>
<dbReference type="RefSeq" id="WP_063976389.1">
    <property type="nucleotide sequence ID" value="NZ_LSTR01000028.1"/>
</dbReference>
<dbReference type="Pfam" id="PF07681">
    <property type="entry name" value="DoxX"/>
    <property type="match status" value="1"/>
</dbReference>
<comment type="caution">
    <text evidence="8">The sequence shown here is derived from an EMBL/GenBank/DDBJ whole genome shotgun (WGS) entry which is preliminary data.</text>
</comment>
<dbReference type="Proteomes" id="UP000077262">
    <property type="component" value="Unassembled WGS sequence"/>
</dbReference>
<dbReference type="PANTHER" id="PTHR33452">
    <property type="entry name" value="OXIDOREDUCTASE CATD-RELATED"/>
    <property type="match status" value="1"/>
</dbReference>
<evidence type="ECO:0000256" key="2">
    <source>
        <dbReference type="ARBA" id="ARBA00006679"/>
    </source>
</evidence>
<dbReference type="InterPro" id="IPR051907">
    <property type="entry name" value="DoxX-like_oxidoreductase"/>
</dbReference>
<keyword evidence="6 7" id="KW-0472">Membrane</keyword>
<name>A0A177JTX5_SPHYA</name>
<gene>
    <name evidence="8" type="ORF">AX777_20690</name>
</gene>
<feature type="transmembrane region" description="Helical" evidence="7">
    <location>
        <begin position="20"/>
        <end position="42"/>
    </location>
</feature>
<evidence type="ECO:0000313" key="8">
    <source>
        <dbReference type="EMBL" id="OAH44689.1"/>
    </source>
</evidence>
<accession>A0A177JTX5</accession>
<dbReference type="OrthoDB" id="9810206at2"/>
<proteinExistence type="inferred from homology"/>
<evidence type="ECO:0000256" key="3">
    <source>
        <dbReference type="ARBA" id="ARBA00022475"/>
    </source>
</evidence>
<dbReference type="GO" id="GO:0005886">
    <property type="term" value="C:plasma membrane"/>
    <property type="evidence" value="ECO:0007669"/>
    <property type="project" value="UniProtKB-SubCell"/>
</dbReference>
<dbReference type="EMBL" id="LSTR01000028">
    <property type="protein sequence ID" value="OAH44689.1"/>
    <property type="molecule type" value="Genomic_DNA"/>
</dbReference>
<evidence type="ECO:0000256" key="4">
    <source>
        <dbReference type="ARBA" id="ARBA00022692"/>
    </source>
</evidence>